<name>A0A0A9WVP9_LYGHE</name>
<dbReference type="PROSITE" id="PS51029">
    <property type="entry name" value="MADF"/>
    <property type="match status" value="1"/>
</dbReference>
<evidence type="ECO:0000259" key="1">
    <source>
        <dbReference type="PROSITE" id="PS51029"/>
    </source>
</evidence>
<evidence type="ECO:0000313" key="2">
    <source>
        <dbReference type="EMBL" id="JAG11834.1"/>
    </source>
</evidence>
<dbReference type="AlphaFoldDB" id="A0A0A9WVP9"/>
<proteinExistence type="predicted"/>
<feature type="domain" description="MADF" evidence="1">
    <location>
        <begin position="90"/>
        <end position="136"/>
    </location>
</feature>
<feature type="non-terminal residue" evidence="2">
    <location>
        <position position="1"/>
    </location>
</feature>
<dbReference type="InterPro" id="IPR006578">
    <property type="entry name" value="MADF-dom"/>
</dbReference>
<accession>A0A0A9WVP9</accession>
<dbReference type="Pfam" id="PF10545">
    <property type="entry name" value="MADF_DNA_bdg"/>
    <property type="match status" value="1"/>
</dbReference>
<sequence length="136" mass="16012">RVTLVIHASDPTPIIQSDECRRGGMVVDFERRSSHLSDTRPIRLPHDSDFHPILLRFCSLFVLLLAGRVSDEFFLWTCFFSKMTAVKGEVLIEEVRKYPVLYDQTKEQYRNSDYKDMIWRKIAKELNVEGVCRIHH</sequence>
<organism evidence="2">
    <name type="scientific">Lygus hesperus</name>
    <name type="common">Western plant bug</name>
    <dbReference type="NCBI Taxonomy" id="30085"/>
    <lineage>
        <taxon>Eukaryota</taxon>
        <taxon>Metazoa</taxon>
        <taxon>Ecdysozoa</taxon>
        <taxon>Arthropoda</taxon>
        <taxon>Hexapoda</taxon>
        <taxon>Insecta</taxon>
        <taxon>Pterygota</taxon>
        <taxon>Neoptera</taxon>
        <taxon>Paraneoptera</taxon>
        <taxon>Hemiptera</taxon>
        <taxon>Heteroptera</taxon>
        <taxon>Panheteroptera</taxon>
        <taxon>Cimicomorpha</taxon>
        <taxon>Miridae</taxon>
        <taxon>Mirini</taxon>
        <taxon>Lygus</taxon>
    </lineage>
</organism>
<gene>
    <name evidence="2" type="primary">Adf1_52</name>
    <name evidence="2" type="ORF">CM83_28796</name>
</gene>
<dbReference type="EMBL" id="GBHO01031770">
    <property type="protein sequence ID" value="JAG11834.1"/>
    <property type="molecule type" value="Transcribed_RNA"/>
</dbReference>
<protein>
    <submittedName>
        <fullName evidence="2">Transcription factor Adf-1</fullName>
    </submittedName>
</protein>
<reference evidence="2" key="2">
    <citation type="submission" date="2014-07" db="EMBL/GenBank/DDBJ databases">
        <authorList>
            <person name="Hull J."/>
        </authorList>
    </citation>
    <scope>NUCLEOTIDE SEQUENCE</scope>
</reference>
<reference evidence="2" key="1">
    <citation type="journal article" date="2014" name="PLoS ONE">
        <title>Transcriptome-Based Identification of ABC Transporters in the Western Tarnished Plant Bug Lygus hesperus.</title>
        <authorList>
            <person name="Hull J.J."/>
            <person name="Chaney K."/>
            <person name="Geib S.M."/>
            <person name="Fabrick J.A."/>
            <person name="Brent C.S."/>
            <person name="Walsh D."/>
            <person name="Lavine L.C."/>
        </authorList>
    </citation>
    <scope>NUCLEOTIDE SEQUENCE</scope>
</reference>